<comment type="caution">
    <text evidence="1">The sequence shown here is derived from an EMBL/GenBank/DDBJ whole genome shotgun (WGS) entry which is preliminary data.</text>
</comment>
<proteinExistence type="predicted"/>
<dbReference type="EMBL" id="QTSX02006072">
    <property type="protein sequence ID" value="KAJ9056031.1"/>
    <property type="molecule type" value="Genomic_DNA"/>
</dbReference>
<evidence type="ECO:0000313" key="1">
    <source>
        <dbReference type="EMBL" id="KAJ9056031.1"/>
    </source>
</evidence>
<gene>
    <name evidence="1" type="ORF">DSO57_1037281</name>
</gene>
<organism evidence="1 2">
    <name type="scientific">Entomophthora muscae</name>
    <dbReference type="NCBI Taxonomy" id="34485"/>
    <lineage>
        <taxon>Eukaryota</taxon>
        <taxon>Fungi</taxon>
        <taxon>Fungi incertae sedis</taxon>
        <taxon>Zoopagomycota</taxon>
        <taxon>Entomophthoromycotina</taxon>
        <taxon>Entomophthoromycetes</taxon>
        <taxon>Entomophthorales</taxon>
        <taxon>Entomophthoraceae</taxon>
        <taxon>Entomophthora</taxon>
    </lineage>
</organism>
<protein>
    <submittedName>
        <fullName evidence="1">Uncharacterized protein</fullName>
    </submittedName>
</protein>
<sequence length="127" mass="13261">MTCPTCATLLDLIVETLTSSSETVTSQVFLLSILCYLVIILAASLLGGAAPAGKGILTQLSEFGKKISNVLDGLKINNDFHKPSPCNSTSTNTSDNGYSSQDNDPPSLSPPSQDKSLDSPATKKVLS</sequence>
<evidence type="ECO:0000313" key="2">
    <source>
        <dbReference type="Proteomes" id="UP001165960"/>
    </source>
</evidence>
<keyword evidence="2" id="KW-1185">Reference proteome</keyword>
<dbReference type="Proteomes" id="UP001165960">
    <property type="component" value="Unassembled WGS sequence"/>
</dbReference>
<reference evidence="1" key="1">
    <citation type="submission" date="2022-04" db="EMBL/GenBank/DDBJ databases">
        <title>Genome of the entomopathogenic fungus Entomophthora muscae.</title>
        <authorList>
            <person name="Elya C."/>
            <person name="Lovett B.R."/>
            <person name="Lee E."/>
            <person name="Macias A.M."/>
            <person name="Hajek A.E."/>
            <person name="De Bivort B.L."/>
            <person name="Kasson M.T."/>
            <person name="De Fine Licht H.H."/>
            <person name="Stajich J.E."/>
        </authorList>
    </citation>
    <scope>NUCLEOTIDE SEQUENCE</scope>
    <source>
        <strain evidence="1">Berkeley</strain>
    </source>
</reference>
<name>A0ACC2S1E9_9FUNG</name>
<accession>A0ACC2S1E9</accession>